<comment type="function">
    <text evidence="10">Involved in the gluconeogenesis. Catalyzes the conversion of oxaloacetate (OAA) to phosphoenolpyruvate (PEP) through direct phosphoryl transfer between the nucleoside triphosphate and OAA.</text>
</comment>
<proteinExistence type="inferred from homology"/>
<keyword evidence="5 10" id="KW-0547">Nucleotide-binding</keyword>
<dbReference type="InterPro" id="IPR001272">
    <property type="entry name" value="PEP_carboxykinase_ATP"/>
</dbReference>
<feature type="binding site" evidence="10">
    <location>
        <position position="56"/>
    </location>
    <ligand>
        <name>substrate</name>
    </ligand>
</feature>
<evidence type="ECO:0000256" key="10">
    <source>
        <dbReference type="HAMAP-Rule" id="MF_00453"/>
    </source>
</evidence>
<keyword evidence="10" id="KW-0464">Manganese</keyword>
<reference evidence="11 12" key="1">
    <citation type="submission" date="2015-11" db="EMBL/GenBank/DDBJ databases">
        <title>Sequence of Pedobacter ginsenosidimutans.</title>
        <authorList>
            <person name="Carson E."/>
            <person name="Keyser V."/>
            <person name="Newman J."/>
            <person name="Miller J."/>
        </authorList>
    </citation>
    <scope>NUCLEOTIDE SEQUENCE [LARGE SCALE GENOMIC DNA]</scope>
    <source>
        <strain evidence="11 12">KACC 14530</strain>
    </source>
</reference>
<keyword evidence="10" id="KW-0963">Cytoplasm</keyword>
<comment type="similarity">
    <text evidence="2 10">Belongs to the phosphoenolpyruvate carboxykinase (ATP) family.</text>
</comment>
<dbReference type="Gene3D" id="2.170.8.10">
    <property type="entry name" value="Phosphoenolpyruvate Carboxykinase, domain 2"/>
    <property type="match status" value="1"/>
</dbReference>
<dbReference type="InterPro" id="IPR015994">
    <property type="entry name" value="PEPCK_ATP_CS"/>
</dbReference>
<dbReference type="NCBIfam" id="NF006821">
    <property type="entry name" value="PRK09344.1-3"/>
    <property type="match status" value="1"/>
</dbReference>
<dbReference type="GO" id="GO:0004612">
    <property type="term" value="F:phosphoenolpyruvate carboxykinase (ATP) activity"/>
    <property type="evidence" value="ECO:0007669"/>
    <property type="project" value="UniProtKB-UniRule"/>
</dbReference>
<evidence type="ECO:0000313" key="11">
    <source>
        <dbReference type="EMBL" id="KRT13340.1"/>
    </source>
</evidence>
<dbReference type="PANTHER" id="PTHR30031">
    <property type="entry name" value="PHOSPHOENOLPYRUVATE CARBOXYKINASE ATP"/>
    <property type="match status" value="1"/>
</dbReference>
<feature type="binding site" evidence="10">
    <location>
        <position position="191"/>
    </location>
    <ligand>
        <name>substrate</name>
    </ligand>
</feature>
<feature type="binding site" evidence="10">
    <location>
        <position position="319"/>
    </location>
    <ligand>
        <name>ATP</name>
        <dbReference type="ChEBI" id="CHEBI:30616"/>
    </ligand>
</feature>
<evidence type="ECO:0000313" key="12">
    <source>
        <dbReference type="Proteomes" id="UP000051950"/>
    </source>
</evidence>
<dbReference type="GO" id="GO:0005524">
    <property type="term" value="F:ATP binding"/>
    <property type="evidence" value="ECO:0007669"/>
    <property type="project" value="UniProtKB-UniRule"/>
</dbReference>
<dbReference type="Pfam" id="PF01293">
    <property type="entry name" value="PEPCK_ATP"/>
    <property type="match status" value="1"/>
</dbReference>
<dbReference type="RefSeq" id="WP_057934984.1">
    <property type="nucleotide sequence ID" value="NZ_LMZQ01000049.1"/>
</dbReference>
<evidence type="ECO:0000256" key="4">
    <source>
        <dbReference type="ARBA" id="ARBA00022432"/>
    </source>
</evidence>
<dbReference type="SUPFAM" id="SSF53795">
    <property type="entry name" value="PEP carboxykinase-like"/>
    <property type="match status" value="1"/>
</dbReference>
<dbReference type="PROSITE" id="PS00532">
    <property type="entry name" value="PEPCK_ATP"/>
    <property type="match status" value="1"/>
</dbReference>
<comment type="cofactor">
    <cofactor evidence="10">
        <name>Mn(2+)</name>
        <dbReference type="ChEBI" id="CHEBI:29035"/>
    </cofactor>
    <text evidence="10">Binds 1 Mn(2+) ion per subunit.</text>
</comment>
<dbReference type="STRING" id="687842.ASU31_25090"/>
<dbReference type="HAMAP" id="MF_00453">
    <property type="entry name" value="PEPCK_ATP"/>
    <property type="match status" value="1"/>
</dbReference>
<keyword evidence="11" id="KW-0808">Transferase</keyword>
<dbReference type="SUPFAM" id="SSF68923">
    <property type="entry name" value="PEP carboxykinase N-terminal domain"/>
    <property type="match status" value="1"/>
</dbReference>
<keyword evidence="10" id="KW-0479">Metal-binding</keyword>
<organism evidence="11 12">
    <name type="scientific">Pedobacter ginsenosidimutans</name>
    <dbReference type="NCBI Taxonomy" id="687842"/>
    <lineage>
        <taxon>Bacteria</taxon>
        <taxon>Pseudomonadati</taxon>
        <taxon>Bacteroidota</taxon>
        <taxon>Sphingobacteriia</taxon>
        <taxon>Sphingobacteriales</taxon>
        <taxon>Sphingobacteriaceae</taxon>
        <taxon>Pedobacter</taxon>
    </lineage>
</organism>
<dbReference type="OrthoDB" id="9806325at2"/>
<dbReference type="InterPro" id="IPR008210">
    <property type="entry name" value="PEP_carboxykinase_N"/>
</dbReference>
<evidence type="ECO:0000256" key="2">
    <source>
        <dbReference type="ARBA" id="ARBA00006052"/>
    </source>
</evidence>
<dbReference type="Gene3D" id="3.40.449.10">
    <property type="entry name" value="Phosphoenolpyruvate Carboxykinase, domain 1"/>
    <property type="match status" value="1"/>
</dbReference>
<feature type="binding site" evidence="10">
    <location>
        <begin position="233"/>
        <end position="241"/>
    </location>
    <ligand>
        <name>ATP</name>
        <dbReference type="ChEBI" id="CHEBI:30616"/>
    </ligand>
</feature>
<feature type="binding site" evidence="10">
    <location>
        <position position="282"/>
    </location>
    <ligand>
        <name>ATP</name>
        <dbReference type="ChEBI" id="CHEBI:30616"/>
    </ligand>
</feature>
<feature type="binding site" evidence="10">
    <location>
        <position position="319"/>
    </location>
    <ligand>
        <name>substrate</name>
    </ligand>
</feature>
<dbReference type="GO" id="GO:0005829">
    <property type="term" value="C:cytosol"/>
    <property type="evidence" value="ECO:0007669"/>
    <property type="project" value="TreeGrafter"/>
</dbReference>
<feature type="binding site" evidence="10">
    <location>
        <position position="254"/>
    </location>
    <ligand>
        <name>Mn(2+)</name>
        <dbReference type="ChEBI" id="CHEBI:29035"/>
    </ligand>
</feature>
<dbReference type="PANTHER" id="PTHR30031:SF0">
    <property type="entry name" value="PHOSPHOENOLPYRUVATE CARBOXYKINASE (ATP)"/>
    <property type="match status" value="1"/>
</dbReference>
<evidence type="ECO:0000256" key="1">
    <source>
        <dbReference type="ARBA" id="ARBA00004742"/>
    </source>
</evidence>
<dbReference type="GO" id="GO:0046872">
    <property type="term" value="F:metal ion binding"/>
    <property type="evidence" value="ECO:0007669"/>
    <property type="project" value="UniProtKB-KW"/>
</dbReference>
<evidence type="ECO:0000256" key="5">
    <source>
        <dbReference type="ARBA" id="ARBA00022741"/>
    </source>
</evidence>
<dbReference type="PIRSF" id="PIRSF006294">
    <property type="entry name" value="PEP_crbxkin"/>
    <property type="match status" value="1"/>
</dbReference>
<dbReference type="AlphaFoldDB" id="A0A0T5VHL4"/>
<comment type="catalytic activity">
    <reaction evidence="9 10">
        <text>oxaloacetate + ATP = phosphoenolpyruvate + ADP + CO2</text>
        <dbReference type="Rhea" id="RHEA:18617"/>
        <dbReference type="ChEBI" id="CHEBI:16452"/>
        <dbReference type="ChEBI" id="CHEBI:16526"/>
        <dbReference type="ChEBI" id="CHEBI:30616"/>
        <dbReference type="ChEBI" id="CHEBI:58702"/>
        <dbReference type="ChEBI" id="CHEBI:456216"/>
        <dbReference type="EC" id="4.1.1.49"/>
    </reaction>
</comment>
<keyword evidence="11" id="KW-0670">Pyruvate</keyword>
<dbReference type="NCBIfam" id="NF006820">
    <property type="entry name" value="PRK09344.1-2"/>
    <property type="match status" value="1"/>
</dbReference>
<keyword evidence="7 10" id="KW-0067">ATP-binding</keyword>
<dbReference type="NCBIfam" id="TIGR00224">
    <property type="entry name" value="pckA"/>
    <property type="match status" value="1"/>
</dbReference>
<evidence type="ECO:0000256" key="7">
    <source>
        <dbReference type="ARBA" id="ARBA00022840"/>
    </source>
</evidence>
<comment type="subcellular location">
    <subcellularLocation>
        <location evidence="10">Cytoplasm</location>
    </subcellularLocation>
</comment>
<evidence type="ECO:0000256" key="6">
    <source>
        <dbReference type="ARBA" id="ARBA00022793"/>
    </source>
</evidence>
<feature type="binding site" evidence="10">
    <location>
        <position position="197"/>
    </location>
    <ligand>
        <name>Mn(2+)</name>
        <dbReference type="ChEBI" id="CHEBI:29035"/>
    </ligand>
</feature>
<accession>A0A0T5VHL4</accession>
<evidence type="ECO:0000256" key="3">
    <source>
        <dbReference type="ARBA" id="ARBA00012363"/>
    </source>
</evidence>
<dbReference type="Gene3D" id="3.90.228.20">
    <property type="match status" value="1"/>
</dbReference>
<dbReference type="GO" id="GO:0016301">
    <property type="term" value="F:kinase activity"/>
    <property type="evidence" value="ECO:0007669"/>
    <property type="project" value="UniProtKB-KW"/>
</dbReference>
<feature type="binding site" evidence="10">
    <location>
        <begin position="439"/>
        <end position="440"/>
    </location>
    <ligand>
        <name>ATP</name>
        <dbReference type="ChEBI" id="CHEBI:30616"/>
    </ligand>
</feature>
<feature type="binding site" evidence="10">
    <location>
        <position position="197"/>
    </location>
    <ligand>
        <name>ATP</name>
        <dbReference type="ChEBI" id="CHEBI:30616"/>
    </ligand>
</feature>
<dbReference type="EMBL" id="LMZQ01000049">
    <property type="protein sequence ID" value="KRT13340.1"/>
    <property type="molecule type" value="Genomic_DNA"/>
</dbReference>
<feature type="binding site" evidence="10">
    <location>
        <position position="445"/>
    </location>
    <ligand>
        <name>ATP</name>
        <dbReference type="ChEBI" id="CHEBI:30616"/>
    </ligand>
</feature>
<gene>
    <name evidence="10" type="primary">pckA</name>
    <name evidence="11" type="ORF">ASU31_25090</name>
</gene>
<keyword evidence="11" id="KW-0418">Kinase</keyword>
<feature type="binding site" evidence="10">
    <location>
        <position position="217"/>
    </location>
    <ligand>
        <name>Mn(2+)</name>
        <dbReference type="ChEBI" id="CHEBI:29035"/>
    </ligand>
</feature>
<dbReference type="Proteomes" id="UP000051950">
    <property type="component" value="Unassembled WGS sequence"/>
</dbReference>
<keyword evidence="12" id="KW-1185">Reference proteome</keyword>
<dbReference type="UniPathway" id="UPA00138"/>
<dbReference type="InterPro" id="IPR013035">
    <property type="entry name" value="PEP_carboxykinase_C"/>
</dbReference>
<keyword evidence="8 10" id="KW-0456">Lyase</keyword>
<protein>
    <recommendedName>
        <fullName evidence="3 10">Phosphoenolpyruvate carboxykinase (ATP)</fullName>
        <shortName evidence="10">PCK</shortName>
        <shortName evidence="10">PEP carboxykinase</shortName>
        <shortName evidence="10">PEPCK</shortName>
        <ecNumber evidence="3 10">4.1.1.49</ecNumber>
    </recommendedName>
</protein>
<dbReference type="GO" id="GO:0006094">
    <property type="term" value="P:gluconeogenesis"/>
    <property type="evidence" value="ECO:0007669"/>
    <property type="project" value="UniProtKB-UniRule"/>
</dbReference>
<comment type="caution">
    <text evidence="11">The sequence shown here is derived from an EMBL/GenBank/DDBJ whole genome shotgun (WGS) entry which is preliminary data.</text>
</comment>
<name>A0A0T5VHL4_9SPHI</name>
<comment type="pathway">
    <text evidence="1 10">Carbohydrate biosynthesis; gluconeogenesis.</text>
</comment>
<feature type="binding site" evidence="10">
    <location>
        <position position="217"/>
    </location>
    <ligand>
        <name>ATP</name>
        <dbReference type="ChEBI" id="CHEBI:30616"/>
    </ligand>
</feature>
<keyword evidence="6 10" id="KW-0210">Decarboxylase</keyword>
<keyword evidence="4 10" id="KW-0312">Gluconeogenesis</keyword>
<evidence type="ECO:0000256" key="9">
    <source>
        <dbReference type="ARBA" id="ARBA00047371"/>
    </source>
</evidence>
<feature type="binding site" evidence="10">
    <location>
        <position position="197"/>
    </location>
    <ligand>
        <name>substrate</name>
    </ligand>
</feature>
<evidence type="ECO:0000256" key="8">
    <source>
        <dbReference type="ARBA" id="ARBA00023239"/>
    </source>
</evidence>
<sequence length="530" mass="58163">MNTAETFNELSFSVYGKQVHYQLSPEKLVSQTLERQQGSLSSSGALCVDTGAFTGRSPKDKFTVIDDTTRDTVDWGDVNRPISEAHFHGLYSKIRAYLAEREVWVRDAYACADTRHHLSIRIVNETPWANLFCYNLFLRPDEKNVITGETEWLILQVPGFEADPEVDGTRAKNFTVVNFTSKIILIGGTAYTGEMKKGIFSVLNYILPEEKGVLSMHCSANEGVNGDVSLFFGLSGTGKTTLSADASRLLIGDDEHGWSDEGIFNFEGGCYAKAIDLNPEKEPEIFGAIKPGALLENLVVNPATGAVDFSDTTKTENTRLAYPIDFIDNAKKVSTGSTPKNIFFLTCDAFGILPPISKLNKGQAMYHFISGYTAKVAGTEMGISAPQSTFSACFGRVFLPLHPLRYAELLGAKLDEHPEINVWLVNTGWIGGAYGKGNRISLKYTRALIAAAMGGHLENATFAHHPVFRFAVPQYCPGVPAEILNPRSLWDDADEYDQKAAELALLFEDHFSDYAALASTVIRDAAPSFV</sequence>
<dbReference type="EC" id="4.1.1.49" evidence="3 10"/>